<feature type="domain" description="MbtH-like" evidence="1">
    <location>
        <begin position="3"/>
        <end position="53"/>
    </location>
</feature>
<dbReference type="InterPro" id="IPR037407">
    <property type="entry name" value="MLP_fam"/>
</dbReference>
<reference evidence="3" key="1">
    <citation type="journal article" date="2019" name="Int. J. Syst. Evol. Microbiol.">
        <title>The Global Catalogue of Microorganisms (GCM) 10K type strain sequencing project: providing services to taxonomists for standard genome sequencing and annotation.</title>
        <authorList>
            <consortium name="The Broad Institute Genomics Platform"/>
            <consortium name="The Broad Institute Genome Sequencing Center for Infectious Disease"/>
            <person name="Wu L."/>
            <person name="Ma J."/>
        </authorList>
    </citation>
    <scope>NUCLEOTIDE SEQUENCE [LARGE SCALE GENOMIC DNA]</scope>
    <source>
        <strain evidence="3">JCM 18298</strain>
    </source>
</reference>
<dbReference type="InterPro" id="IPR005153">
    <property type="entry name" value="MbtH-like_dom"/>
</dbReference>
<dbReference type="PANTHER" id="PTHR38444:SF1">
    <property type="entry name" value="ENTEROBACTIN BIOSYNTHESIS PROTEIN YBDZ"/>
    <property type="match status" value="1"/>
</dbReference>
<comment type="caution">
    <text evidence="2">The sequence shown here is derived from an EMBL/GenBank/DDBJ whole genome shotgun (WGS) entry which is preliminary data.</text>
</comment>
<dbReference type="InterPro" id="IPR038020">
    <property type="entry name" value="MbtH-like_sf"/>
</dbReference>
<sequence>MTNPFDDDSAKFYVLVNRDGEHCLWPIFGAVPGGWTVAYGAADRKSCLHYVEVHWQDMRPTSLIEERSGLRVATDSPVLSAAISSPTVPGRVADTAVPSEAEA</sequence>
<protein>
    <recommendedName>
        <fullName evidence="1">MbtH-like domain-containing protein</fullName>
    </recommendedName>
</protein>
<evidence type="ECO:0000259" key="1">
    <source>
        <dbReference type="SMART" id="SM00923"/>
    </source>
</evidence>
<accession>A0ABP9JTY6</accession>
<dbReference type="SMART" id="SM00923">
    <property type="entry name" value="MbtH"/>
    <property type="match status" value="1"/>
</dbReference>
<dbReference type="Pfam" id="PF03621">
    <property type="entry name" value="MbtH"/>
    <property type="match status" value="1"/>
</dbReference>
<name>A0ABP9JTY6_9NOCA</name>
<evidence type="ECO:0000313" key="2">
    <source>
        <dbReference type="EMBL" id="GAA5044059.1"/>
    </source>
</evidence>
<proteinExistence type="predicted"/>
<dbReference type="EMBL" id="BAABJM010000001">
    <property type="protein sequence ID" value="GAA5044059.1"/>
    <property type="molecule type" value="Genomic_DNA"/>
</dbReference>
<evidence type="ECO:0000313" key="3">
    <source>
        <dbReference type="Proteomes" id="UP001500603"/>
    </source>
</evidence>
<organism evidence="2 3">
    <name type="scientific">Nocardia callitridis</name>
    <dbReference type="NCBI Taxonomy" id="648753"/>
    <lineage>
        <taxon>Bacteria</taxon>
        <taxon>Bacillati</taxon>
        <taxon>Actinomycetota</taxon>
        <taxon>Actinomycetes</taxon>
        <taxon>Mycobacteriales</taxon>
        <taxon>Nocardiaceae</taxon>
        <taxon>Nocardia</taxon>
    </lineage>
</organism>
<dbReference type="Gene3D" id="3.90.820.10">
    <property type="entry name" value="Structural Genomics, Unknown Function 30-nov-00 1gh9 Mol_id"/>
    <property type="match status" value="1"/>
</dbReference>
<keyword evidence="3" id="KW-1185">Reference proteome</keyword>
<dbReference type="SUPFAM" id="SSF160582">
    <property type="entry name" value="MbtH-like"/>
    <property type="match status" value="1"/>
</dbReference>
<dbReference type="RefSeq" id="WP_425577516.1">
    <property type="nucleotide sequence ID" value="NZ_BAABJM010000001.1"/>
</dbReference>
<gene>
    <name evidence="2" type="ORF">GCM10023318_06360</name>
</gene>
<dbReference type="Proteomes" id="UP001500603">
    <property type="component" value="Unassembled WGS sequence"/>
</dbReference>
<dbReference type="PANTHER" id="PTHR38444">
    <property type="entry name" value="ENTEROBACTIN BIOSYNTHESIS PROTEIN YBDZ"/>
    <property type="match status" value="1"/>
</dbReference>